<name>A0A1N7PS29_9RHOB</name>
<reference evidence="4" key="1">
    <citation type="submission" date="2017-01" db="EMBL/GenBank/DDBJ databases">
        <authorList>
            <person name="Varghese N."/>
            <person name="Submissions S."/>
        </authorList>
    </citation>
    <scope>NUCLEOTIDE SEQUENCE [LARGE SCALE GENOMIC DNA]</scope>
    <source>
        <strain evidence="4">DSM 19945</strain>
    </source>
</reference>
<dbReference type="GO" id="GO:0003677">
    <property type="term" value="F:DNA binding"/>
    <property type="evidence" value="ECO:0007669"/>
    <property type="project" value="InterPro"/>
</dbReference>
<sequence>MGRYIGDDREPEAEILFASVQTLARSAHLSRFDPQAFDDIVIDEFHHAAATAAISWGCARKTSFMNAISGPGSTANFWRRFTISGCQIQSNMRKSPGAAAASTIRRSPPAPGRKTHSTNWLDAATARRSAFASRGGTLISWRASPPSGGYAP</sequence>
<dbReference type="EMBL" id="FTOG01000011">
    <property type="protein sequence ID" value="SIT13376.1"/>
    <property type="molecule type" value="Genomic_DNA"/>
</dbReference>
<dbReference type="InterPro" id="IPR027417">
    <property type="entry name" value="P-loop_NTPase"/>
</dbReference>
<dbReference type="AlphaFoldDB" id="A0A1N7PS29"/>
<evidence type="ECO:0000256" key="1">
    <source>
        <dbReference type="SAM" id="MobiDB-lite"/>
    </source>
</evidence>
<evidence type="ECO:0000313" key="4">
    <source>
        <dbReference type="Proteomes" id="UP000186221"/>
    </source>
</evidence>
<proteinExistence type="predicted"/>
<dbReference type="Proteomes" id="UP000186221">
    <property type="component" value="Unassembled WGS sequence"/>
</dbReference>
<feature type="region of interest" description="Disordered" evidence="1">
    <location>
        <begin position="92"/>
        <end position="119"/>
    </location>
</feature>
<protein>
    <recommendedName>
        <fullName evidence="2">Helicase/UvrB N-terminal domain-containing protein</fullName>
    </recommendedName>
</protein>
<dbReference type="STRING" id="453582.SAMN05421580_11129"/>
<dbReference type="GO" id="GO:0016787">
    <property type="term" value="F:hydrolase activity"/>
    <property type="evidence" value="ECO:0007669"/>
    <property type="project" value="InterPro"/>
</dbReference>
<dbReference type="GO" id="GO:0005524">
    <property type="term" value="F:ATP binding"/>
    <property type="evidence" value="ECO:0007669"/>
    <property type="project" value="InterPro"/>
</dbReference>
<gene>
    <name evidence="3" type="ORF">SAMN05421580_11129</name>
</gene>
<evidence type="ECO:0000259" key="2">
    <source>
        <dbReference type="Pfam" id="PF04851"/>
    </source>
</evidence>
<dbReference type="Gene3D" id="3.40.50.300">
    <property type="entry name" value="P-loop containing nucleotide triphosphate hydrolases"/>
    <property type="match status" value="1"/>
</dbReference>
<dbReference type="InterPro" id="IPR006935">
    <property type="entry name" value="Helicase/UvrB_N"/>
</dbReference>
<dbReference type="Pfam" id="PF04851">
    <property type="entry name" value="ResIII"/>
    <property type="match status" value="1"/>
</dbReference>
<keyword evidence="4" id="KW-1185">Reference proteome</keyword>
<organism evidence="3 4">
    <name type="scientific">Rhodobacter aestuarii</name>
    <dbReference type="NCBI Taxonomy" id="453582"/>
    <lineage>
        <taxon>Bacteria</taxon>
        <taxon>Pseudomonadati</taxon>
        <taxon>Pseudomonadota</taxon>
        <taxon>Alphaproteobacteria</taxon>
        <taxon>Rhodobacterales</taxon>
        <taxon>Rhodobacter group</taxon>
        <taxon>Rhodobacter</taxon>
    </lineage>
</organism>
<feature type="domain" description="Helicase/UvrB N-terminal" evidence="2">
    <location>
        <begin position="7"/>
        <end position="51"/>
    </location>
</feature>
<evidence type="ECO:0000313" key="3">
    <source>
        <dbReference type="EMBL" id="SIT13376.1"/>
    </source>
</evidence>
<accession>A0A1N7PS29</accession>